<organism evidence="3 4">
    <name type="scientific">Aegilops tauschii subsp. strangulata</name>
    <name type="common">Goatgrass</name>
    <dbReference type="NCBI Taxonomy" id="200361"/>
    <lineage>
        <taxon>Eukaryota</taxon>
        <taxon>Viridiplantae</taxon>
        <taxon>Streptophyta</taxon>
        <taxon>Embryophyta</taxon>
        <taxon>Tracheophyta</taxon>
        <taxon>Spermatophyta</taxon>
        <taxon>Magnoliopsida</taxon>
        <taxon>Liliopsida</taxon>
        <taxon>Poales</taxon>
        <taxon>Poaceae</taxon>
        <taxon>BOP clade</taxon>
        <taxon>Pooideae</taxon>
        <taxon>Triticodae</taxon>
        <taxon>Triticeae</taxon>
        <taxon>Triticinae</taxon>
        <taxon>Aegilops</taxon>
    </lineage>
</organism>
<dbReference type="Pfam" id="PF10419">
    <property type="entry name" value="TFIIIC_sub6"/>
    <property type="match status" value="1"/>
</dbReference>
<dbReference type="FunFam" id="2.60.40.4370:FF:000002">
    <property type="entry name" value="Transcription factor TFIIIC, tau55-related protein"/>
    <property type="match status" value="1"/>
</dbReference>
<dbReference type="RefSeq" id="XP_020146876.1">
    <property type="nucleotide sequence ID" value="XM_020291287.3"/>
</dbReference>
<feature type="domain" description="Transcription factor TFIIIC triple barrel" evidence="2">
    <location>
        <begin position="19"/>
        <end position="129"/>
    </location>
</feature>
<evidence type="ECO:0000259" key="2">
    <source>
        <dbReference type="Pfam" id="PF10419"/>
    </source>
</evidence>
<proteinExistence type="predicted"/>
<keyword evidence="4" id="KW-1185">Reference proteome</keyword>
<dbReference type="Gramene" id="AET2Gv20834700.1">
    <property type="protein sequence ID" value="AET2Gv20834700.1"/>
    <property type="gene ID" value="AET2Gv20834700"/>
</dbReference>
<feature type="region of interest" description="Disordered" evidence="1">
    <location>
        <begin position="1"/>
        <end position="24"/>
    </location>
</feature>
<reference evidence="4" key="1">
    <citation type="journal article" date="2014" name="Science">
        <title>Ancient hybridizations among the ancestral genomes of bread wheat.</title>
        <authorList>
            <consortium name="International Wheat Genome Sequencing Consortium,"/>
            <person name="Marcussen T."/>
            <person name="Sandve S.R."/>
            <person name="Heier L."/>
            <person name="Spannagl M."/>
            <person name="Pfeifer M."/>
            <person name="Jakobsen K.S."/>
            <person name="Wulff B.B."/>
            <person name="Steuernagel B."/>
            <person name="Mayer K.F."/>
            <person name="Olsen O.A."/>
        </authorList>
    </citation>
    <scope>NUCLEOTIDE SEQUENCE [LARGE SCALE GENOMIC DNA]</scope>
    <source>
        <strain evidence="4">cv. AL8/78</strain>
    </source>
</reference>
<feature type="compositionally biased region" description="Basic and acidic residues" evidence="1">
    <location>
        <begin position="87"/>
        <end position="116"/>
    </location>
</feature>
<reference evidence="3" key="4">
    <citation type="submission" date="2019-03" db="UniProtKB">
        <authorList>
            <consortium name="EnsemblPlants"/>
        </authorList>
    </citation>
    <scope>IDENTIFICATION</scope>
</reference>
<dbReference type="OrthoDB" id="1877767at2759"/>
<feature type="compositionally biased region" description="Basic and acidic residues" evidence="1">
    <location>
        <begin position="1"/>
        <end position="12"/>
    </location>
</feature>
<evidence type="ECO:0000313" key="3">
    <source>
        <dbReference type="EnsemblPlants" id="AET2Gv20834700.1"/>
    </source>
</evidence>
<dbReference type="InterPro" id="IPR042771">
    <property type="entry name" value="GTF3C6-like"/>
</dbReference>
<dbReference type="InterPro" id="IPR019481">
    <property type="entry name" value="TFIIIC_triple_barrel"/>
</dbReference>
<reference evidence="4" key="2">
    <citation type="journal article" date="2017" name="Nat. Plants">
        <title>The Aegilops tauschii genome reveals multiple impacts of transposons.</title>
        <authorList>
            <person name="Zhao G."/>
            <person name="Zou C."/>
            <person name="Li K."/>
            <person name="Wang K."/>
            <person name="Li T."/>
            <person name="Gao L."/>
            <person name="Zhang X."/>
            <person name="Wang H."/>
            <person name="Yang Z."/>
            <person name="Liu X."/>
            <person name="Jiang W."/>
            <person name="Mao L."/>
            <person name="Kong X."/>
            <person name="Jiao Y."/>
            <person name="Jia J."/>
        </authorList>
    </citation>
    <scope>NUCLEOTIDE SEQUENCE [LARGE SCALE GENOMIC DNA]</scope>
    <source>
        <strain evidence="4">cv. AL8/78</strain>
    </source>
</reference>
<dbReference type="Gene3D" id="2.60.40.4370">
    <property type="match status" value="1"/>
</dbReference>
<dbReference type="GO" id="GO:0006383">
    <property type="term" value="P:transcription by RNA polymerase III"/>
    <property type="evidence" value="ECO:0007669"/>
    <property type="project" value="InterPro"/>
</dbReference>
<dbReference type="OMA" id="TYEETIG"/>
<dbReference type="AlphaFoldDB" id="A0A453CFY7"/>
<dbReference type="GeneID" id="109732095"/>
<name>A0A453CFY7_AEGTS</name>
<dbReference type="GO" id="GO:0000127">
    <property type="term" value="C:transcription factor TFIIIC complex"/>
    <property type="evidence" value="ECO:0007669"/>
    <property type="project" value="TreeGrafter"/>
</dbReference>
<protein>
    <recommendedName>
        <fullName evidence="2">Transcription factor TFIIIC triple barrel domain-containing protein</fullName>
    </recommendedName>
</protein>
<dbReference type="PANTHER" id="PTHR21860:SF2">
    <property type="entry name" value="GENERAL TRANSCRIPTION FACTOR 3C POLYPEPTIDE 6"/>
    <property type="match status" value="1"/>
</dbReference>
<dbReference type="KEGG" id="ats:109732095"/>
<accession>A0A453CFY7</accession>
<feature type="compositionally biased region" description="Acidic residues" evidence="1">
    <location>
        <begin position="13"/>
        <end position="24"/>
    </location>
</feature>
<dbReference type="Gramene" id="AET2Gv20834700.2">
    <property type="protein sequence ID" value="AET2Gv20834700.2"/>
    <property type="gene ID" value="AET2Gv20834700"/>
</dbReference>
<dbReference type="PANTHER" id="PTHR21860">
    <property type="entry name" value="TRANSCRIPTION INITIATION FACTOR IIIC TFIIIC , POLYPEPTIDE 6-RELATED"/>
    <property type="match status" value="1"/>
</dbReference>
<reference evidence="3" key="5">
    <citation type="journal article" date="2021" name="G3 (Bethesda)">
        <title>Aegilops tauschii genome assembly Aet v5.0 features greater sequence contiguity and improved annotation.</title>
        <authorList>
            <person name="Wang L."/>
            <person name="Zhu T."/>
            <person name="Rodriguez J.C."/>
            <person name="Deal K.R."/>
            <person name="Dubcovsky J."/>
            <person name="McGuire P.E."/>
            <person name="Lux T."/>
            <person name="Spannagl M."/>
            <person name="Mayer K.F.X."/>
            <person name="Baldrich P."/>
            <person name="Meyers B.C."/>
            <person name="Huo N."/>
            <person name="Gu Y.Q."/>
            <person name="Zhou H."/>
            <person name="Devos K.M."/>
            <person name="Bennetzen J.L."/>
            <person name="Unver T."/>
            <person name="Budak H."/>
            <person name="Gulick P.J."/>
            <person name="Galiba G."/>
            <person name="Kalapos B."/>
            <person name="Nelson D.R."/>
            <person name="Li P."/>
            <person name="You F.M."/>
            <person name="Luo M.C."/>
            <person name="Dvorak J."/>
        </authorList>
    </citation>
    <scope>NUCLEOTIDE SEQUENCE [LARGE SCALE GENOMIC DNA]</scope>
    <source>
        <strain evidence="3">cv. AL8/78</strain>
    </source>
</reference>
<dbReference type="EnsemblPlants" id="AET2Gv20834700.1">
    <property type="protein sequence ID" value="AET2Gv20834700.1"/>
    <property type="gene ID" value="AET2Gv20834700"/>
</dbReference>
<dbReference type="EnsemblPlants" id="AET2Gv20834700.2">
    <property type="protein sequence ID" value="AET2Gv20834700.2"/>
    <property type="gene ID" value="AET2Gv20834700"/>
</dbReference>
<sequence>MAKEAEKDKQIAEEEEEEEEQEEEYVLLELDDVHYSCIQPNAPYILSGLDTLTPTLVVGDGLKMIGEYEETVGTCYLFSESDAPPKPGHEELAPPKENKDKQGKNIKEASSKEVKHLTSVHKILKFRSTSEGRQEHRAYRYRDKEF</sequence>
<dbReference type="RefSeq" id="XP_020146875.1">
    <property type="nucleotide sequence ID" value="XM_020291286.3"/>
</dbReference>
<feature type="region of interest" description="Disordered" evidence="1">
    <location>
        <begin position="79"/>
        <end position="116"/>
    </location>
</feature>
<evidence type="ECO:0000313" key="4">
    <source>
        <dbReference type="Proteomes" id="UP000015105"/>
    </source>
</evidence>
<dbReference type="Proteomes" id="UP000015105">
    <property type="component" value="Chromosome 2D"/>
</dbReference>
<reference evidence="3" key="3">
    <citation type="journal article" date="2017" name="Nature">
        <title>Genome sequence of the progenitor of the wheat D genome Aegilops tauschii.</title>
        <authorList>
            <person name="Luo M.C."/>
            <person name="Gu Y.Q."/>
            <person name="Puiu D."/>
            <person name="Wang H."/>
            <person name="Twardziok S.O."/>
            <person name="Deal K.R."/>
            <person name="Huo N."/>
            <person name="Zhu T."/>
            <person name="Wang L."/>
            <person name="Wang Y."/>
            <person name="McGuire P.E."/>
            <person name="Liu S."/>
            <person name="Long H."/>
            <person name="Ramasamy R.K."/>
            <person name="Rodriguez J.C."/>
            <person name="Van S.L."/>
            <person name="Yuan L."/>
            <person name="Wang Z."/>
            <person name="Xia Z."/>
            <person name="Xiao L."/>
            <person name="Anderson O.D."/>
            <person name="Ouyang S."/>
            <person name="Liang Y."/>
            <person name="Zimin A.V."/>
            <person name="Pertea G."/>
            <person name="Qi P."/>
            <person name="Bennetzen J.L."/>
            <person name="Dai X."/>
            <person name="Dawson M.W."/>
            <person name="Muller H.G."/>
            <person name="Kugler K."/>
            <person name="Rivarola-Duarte L."/>
            <person name="Spannagl M."/>
            <person name="Mayer K.F.X."/>
            <person name="Lu F.H."/>
            <person name="Bevan M.W."/>
            <person name="Leroy P."/>
            <person name="Li P."/>
            <person name="You F.M."/>
            <person name="Sun Q."/>
            <person name="Liu Z."/>
            <person name="Lyons E."/>
            <person name="Wicker T."/>
            <person name="Salzberg S.L."/>
            <person name="Devos K.M."/>
            <person name="Dvorak J."/>
        </authorList>
    </citation>
    <scope>NUCLEOTIDE SEQUENCE [LARGE SCALE GENOMIC DNA]</scope>
    <source>
        <strain evidence="3">cv. AL8/78</strain>
    </source>
</reference>
<evidence type="ECO:0000256" key="1">
    <source>
        <dbReference type="SAM" id="MobiDB-lite"/>
    </source>
</evidence>